<comment type="caution">
    <text evidence="2">The sequence shown here is derived from an EMBL/GenBank/DDBJ whole genome shotgun (WGS) entry which is preliminary data.</text>
</comment>
<evidence type="ECO:0000259" key="1">
    <source>
        <dbReference type="Pfam" id="PF14529"/>
    </source>
</evidence>
<proteinExistence type="predicted"/>
<dbReference type="EMBL" id="JABXBU010000012">
    <property type="protein sequence ID" value="KAF8789856.1"/>
    <property type="molecule type" value="Genomic_DNA"/>
</dbReference>
<gene>
    <name evidence="2" type="ORF">HNY73_007765</name>
</gene>
<dbReference type="SUPFAM" id="SSF56219">
    <property type="entry name" value="DNase I-like"/>
    <property type="match status" value="1"/>
</dbReference>
<evidence type="ECO:0000313" key="3">
    <source>
        <dbReference type="Proteomes" id="UP000807504"/>
    </source>
</evidence>
<feature type="domain" description="Endonuclease/exonuclease/phosphatase" evidence="1">
    <location>
        <begin position="4"/>
        <end position="95"/>
    </location>
</feature>
<dbReference type="AlphaFoldDB" id="A0A8T0FFP1"/>
<dbReference type="InterPro" id="IPR036691">
    <property type="entry name" value="Endo/exonu/phosph_ase_sf"/>
</dbReference>
<dbReference type="Pfam" id="PF14529">
    <property type="entry name" value="Exo_endo_phos_2"/>
    <property type="match status" value="1"/>
</dbReference>
<dbReference type="Proteomes" id="UP000807504">
    <property type="component" value="Unassembled WGS sequence"/>
</dbReference>
<protein>
    <recommendedName>
        <fullName evidence="1">Endonuclease/exonuclease/phosphatase domain-containing protein</fullName>
    </recommendedName>
</protein>
<sequence length="248" mass="27780">MLKSSRVIIGEDINMRHPLWGPVINDHRSADEGLPFVDFLTSTGLNIWNKPDSPPTFETVNGRSWIDITVASDVFDYAAPSWQVITSTLSDHNYITFDQGPACTVERAPMFRLNKFRLVKMASNLGLFTASSPRPTGGIAKARKSWIGCVGLTVTIQNVSTTYLKHVTTRPKTVPWCMTWDIFLGVGGRQKANNCHVTKTYHRAKVEVEKPTCLHVSLTYHPTLRITEDNSYLEMVPQTQAIPMSNNT</sequence>
<reference evidence="2" key="1">
    <citation type="journal article" date="2020" name="bioRxiv">
        <title>Chromosome-level reference genome of the European wasp spider Argiope bruennichi: a resource for studies on range expansion and evolutionary adaptation.</title>
        <authorList>
            <person name="Sheffer M.M."/>
            <person name="Hoppe A."/>
            <person name="Krehenwinkel H."/>
            <person name="Uhl G."/>
            <person name="Kuss A.W."/>
            <person name="Jensen L."/>
            <person name="Jensen C."/>
            <person name="Gillespie R.G."/>
            <person name="Hoff K.J."/>
            <person name="Prost S."/>
        </authorList>
    </citation>
    <scope>NUCLEOTIDE SEQUENCE</scope>
</reference>
<dbReference type="GO" id="GO:0003824">
    <property type="term" value="F:catalytic activity"/>
    <property type="evidence" value="ECO:0007669"/>
    <property type="project" value="InterPro"/>
</dbReference>
<organism evidence="2 3">
    <name type="scientific">Argiope bruennichi</name>
    <name type="common">Wasp spider</name>
    <name type="synonym">Aranea bruennichi</name>
    <dbReference type="NCBI Taxonomy" id="94029"/>
    <lineage>
        <taxon>Eukaryota</taxon>
        <taxon>Metazoa</taxon>
        <taxon>Ecdysozoa</taxon>
        <taxon>Arthropoda</taxon>
        <taxon>Chelicerata</taxon>
        <taxon>Arachnida</taxon>
        <taxon>Araneae</taxon>
        <taxon>Araneomorphae</taxon>
        <taxon>Entelegynae</taxon>
        <taxon>Araneoidea</taxon>
        <taxon>Araneidae</taxon>
        <taxon>Argiope</taxon>
    </lineage>
</organism>
<keyword evidence="3" id="KW-1185">Reference proteome</keyword>
<dbReference type="InterPro" id="IPR005135">
    <property type="entry name" value="Endo/exonuclease/phosphatase"/>
</dbReference>
<accession>A0A8T0FFP1</accession>
<reference evidence="2" key="2">
    <citation type="submission" date="2020-06" db="EMBL/GenBank/DDBJ databases">
        <authorList>
            <person name="Sheffer M."/>
        </authorList>
    </citation>
    <scope>NUCLEOTIDE SEQUENCE</scope>
</reference>
<name>A0A8T0FFP1_ARGBR</name>
<evidence type="ECO:0000313" key="2">
    <source>
        <dbReference type="EMBL" id="KAF8789856.1"/>
    </source>
</evidence>
<dbReference type="Gene3D" id="3.60.10.10">
    <property type="entry name" value="Endonuclease/exonuclease/phosphatase"/>
    <property type="match status" value="1"/>
</dbReference>